<keyword evidence="3" id="KW-0067">ATP-binding</keyword>
<protein>
    <recommendedName>
        <fullName evidence="12">Fis family transcriptional regulator</fullName>
    </recommendedName>
</protein>
<sequence>MRTTILVVDDNLNMRLVLREHLERFGHRVSEASDGSEAAAMLKREQFDIVISDLKMPSMDGHQLLAYVRKNHPEALFIMISAHGTIKDAVEAMKNGAADYITKPFNMEEIERIISNAEGVIDANEEPAAMPDFQAKTMIGESSAANEVRSLIEKVAPADSTVLILGESGTGKELAARAIHNLSSRGKRPFIAVNCAAFGAGVLESELFGHEKGAFTGASSLRAGRFELADGGTLFLDEIGELTADIQVKFLRVLQERRFERVGGVRELSSDFRLIAATNKSLEEEVEKGAFRRDLFYRLNIIPLVLPPLRQRTSDIPVLIGHFIARFNVKLGTTIQGVHERALQTLCAYAWPGNIRELENIIERCMVLARGATITFNDLPPHLSVSTIRGNEPGADQAAGKNLKQALRTSIEYLEKDFIISALREEGGNRTNAAKRLGISRKSLQLKMKEYQIDV</sequence>
<dbReference type="InterPro" id="IPR058031">
    <property type="entry name" value="AAA_lid_NorR"/>
</dbReference>
<dbReference type="SUPFAM" id="SSF52172">
    <property type="entry name" value="CheY-like"/>
    <property type="match status" value="1"/>
</dbReference>
<dbReference type="SUPFAM" id="SSF46689">
    <property type="entry name" value="Homeodomain-like"/>
    <property type="match status" value="1"/>
</dbReference>
<evidence type="ECO:0008006" key="12">
    <source>
        <dbReference type="Google" id="ProtNLM"/>
    </source>
</evidence>
<dbReference type="EMBL" id="MFYX01000116">
    <property type="protein sequence ID" value="OGK01910.1"/>
    <property type="molecule type" value="Genomic_DNA"/>
</dbReference>
<dbReference type="CDD" id="cd00009">
    <property type="entry name" value="AAA"/>
    <property type="match status" value="1"/>
</dbReference>
<comment type="caution">
    <text evidence="10">The sequence shown here is derived from an EMBL/GenBank/DDBJ whole genome shotgun (WGS) entry which is preliminary data.</text>
</comment>
<evidence type="ECO:0000259" key="8">
    <source>
        <dbReference type="PROSITE" id="PS50045"/>
    </source>
</evidence>
<feature type="domain" description="Response regulatory" evidence="9">
    <location>
        <begin position="4"/>
        <end position="118"/>
    </location>
</feature>
<dbReference type="InterPro" id="IPR025944">
    <property type="entry name" value="Sigma_54_int_dom_CS"/>
</dbReference>
<dbReference type="InterPro" id="IPR002078">
    <property type="entry name" value="Sigma_54_int"/>
</dbReference>
<dbReference type="GO" id="GO:0000160">
    <property type="term" value="P:phosphorelay signal transduction system"/>
    <property type="evidence" value="ECO:0007669"/>
    <property type="project" value="InterPro"/>
</dbReference>
<dbReference type="GO" id="GO:0006355">
    <property type="term" value="P:regulation of DNA-templated transcription"/>
    <property type="evidence" value="ECO:0007669"/>
    <property type="project" value="InterPro"/>
</dbReference>
<evidence type="ECO:0000256" key="3">
    <source>
        <dbReference type="ARBA" id="ARBA00022840"/>
    </source>
</evidence>
<keyword evidence="4" id="KW-0805">Transcription regulation</keyword>
<dbReference type="Proteomes" id="UP000179243">
    <property type="component" value="Unassembled WGS sequence"/>
</dbReference>
<dbReference type="InterPro" id="IPR002197">
    <property type="entry name" value="HTH_Fis"/>
</dbReference>
<reference evidence="10 11" key="1">
    <citation type="journal article" date="2016" name="Nat. Commun.">
        <title>Thousands of microbial genomes shed light on interconnected biogeochemical processes in an aquifer system.</title>
        <authorList>
            <person name="Anantharaman K."/>
            <person name="Brown C.T."/>
            <person name="Hug L.A."/>
            <person name="Sharon I."/>
            <person name="Castelle C.J."/>
            <person name="Probst A.J."/>
            <person name="Thomas B.C."/>
            <person name="Singh A."/>
            <person name="Wilkins M.J."/>
            <person name="Karaoz U."/>
            <person name="Brodie E.L."/>
            <person name="Williams K.H."/>
            <person name="Hubbard S.S."/>
            <person name="Banfield J.F."/>
        </authorList>
    </citation>
    <scope>NUCLEOTIDE SEQUENCE [LARGE SCALE GENOMIC DNA]</scope>
</reference>
<evidence type="ECO:0000256" key="7">
    <source>
        <dbReference type="PROSITE-ProRule" id="PRU00169"/>
    </source>
</evidence>
<dbReference type="Gene3D" id="3.40.50.2300">
    <property type="match status" value="1"/>
</dbReference>
<evidence type="ECO:0000256" key="4">
    <source>
        <dbReference type="ARBA" id="ARBA00023015"/>
    </source>
</evidence>
<dbReference type="SMART" id="SM00382">
    <property type="entry name" value="AAA"/>
    <property type="match status" value="1"/>
</dbReference>
<evidence type="ECO:0000256" key="6">
    <source>
        <dbReference type="ARBA" id="ARBA00023163"/>
    </source>
</evidence>
<evidence type="ECO:0000256" key="2">
    <source>
        <dbReference type="ARBA" id="ARBA00022741"/>
    </source>
</evidence>
<dbReference type="SUPFAM" id="SSF52540">
    <property type="entry name" value="P-loop containing nucleoside triphosphate hydrolases"/>
    <property type="match status" value="1"/>
</dbReference>
<dbReference type="PANTHER" id="PTHR32071">
    <property type="entry name" value="TRANSCRIPTIONAL REGULATORY PROTEIN"/>
    <property type="match status" value="1"/>
</dbReference>
<dbReference type="GO" id="GO:0043565">
    <property type="term" value="F:sequence-specific DNA binding"/>
    <property type="evidence" value="ECO:0007669"/>
    <property type="project" value="InterPro"/>
</dbReference>
<dbReference type="PROSITE" id="PS00688">
    <property type="entry name" value="SIGMA54_INTERACT_3"/>
    <property type="match status" value="1"/>
</dbReference>
<keyword evidence="5" id="KW-0238">DNA-binding</keyword>
<evidence type="ECO:0000256" key="5">
    <source>
        <dbReference type="ARBA" id="ARBA00023125"/>
    </source>
</evidence>
<dbReference type="InterPro" id="IPR027417">
    <property type="entry name" value="P-loop_NTPase"/>
</dbReference>
<dbReference type="PRINTS" id="PR01590">
    <property type="entry name" value="HTHFIS"/>
</dbReference>
<evidence type="ECO:0000313" key="10">
    <source>
        <dbReference type="EMBL" id="OGK01910.1"/>
    </source>
</evidence>
<dbReference type="Pfam" id="PF00158">
    <property type="entry name" value="Sigma54_activat"/>
    <property type="match status" value="1"/>
</dbReference>
<dbReference type="AlphaFoldDB" id="A0A1F7F5I0"/>
<dbReference type="Gene3D" id="1.10.8.60">
    <property type="match status" value="1"/>
</dbReference>
<keyword evidence="6" id="KW-0804">Transcription</keyword>
<dbReference type="InterPro" id="IPR011006">
    <property type="entry name" value="CheY-like_superfamily"/>
</dbReference>
<feature type="modified residue" description="4-aspartylphosphate" evidence="7">
    <location>
        <position position="53"/>
    </location>
</feature>
<dbReference type="PROSITE" id="PS00676">
    <property type="entry name" value="SIGMA54_INTERACT_2"/>
    <property type="match status" value="1"/>
</dbReference>
<dbReference type="Gene3D" id="3.40.50.300">
    <property type="entry name" value="P-loop containing nucleotide triphosphate hydrolases"/>
    <property type="match status" value="1"/>
</dbReference>
<dbReference type="InterPro" id="IPR001789">
    <property type="entry name" value="Sig_transdc_resp-reg_receiver"/>
</dbReference>
<name>A0A1F7F5I0_UNCRA</name>
<dbReference type="InterPro" id="IPR003593">
    <property type="entry name" value="AAA+_ATPase"/>
</dbReference>
<dbReference type="Gene3D" id="1.10.10.60">
    <property type="entry name" value="Homeodomain-like"/>
    <property type="match status" value="1"/>
</dbReference>
<dbReference type="Pfam" id="PF02954">
    <property type="entry name" value="HTH_8"/>
    <property type="match status" value="1"/>
</dbReference>
<dbReference type="FunFam" id="3.40.50.2300:FF:000018">
    <property type="entry name" value="DNA-binding transcriptional regulator NtrC"/>
    <property type="match status" value="1"/>
</dbReference>
<dbReference type="PROSITE" id="PS50045">
    <property type="entry name" value="SIGMA54_INTERACT_4"/>
    <property type="match status" value="1"/>
</dbReference>
<gene>
    <name evidence="10" type="ORF">A2519_05565</name>
</gene>
<dbReference type="FunFam" id="3.40.50.300:FF:000006">
    <property type="entry name" value="DNA-binding transcriptional regulator NtrC"/>
    <property type="match status" value="1"/>
</dbReference>
<feature type="domain" description="Sigma-54 factor interaction" evidence="8">
    <location>
        <begin position="138"/>
        <end position="367"/>
    </location>
</feature>
<dbReference type="GO" id="GO:0005524">
    <property type="term" value="F:ATP binding"/>
    <property type="evidence" value="ECO:0007669"/>
    <property type="project" value="UniProtKB-KW"/>
</dbReference>
<keyword evidence="1 7" id="KW-0597">Phosphoprotein</keyword>
<proteinExistence type="predicted"/>
<dbReference type="Pfam" id="PF00072">
    <property type="entry name" value="Response_reg"/>
    <property type="match status" value="1"/>
</dbReference>
<evidence type="ECO:0000313" key="11">
    <source>
        <dbReference type="Proteomes" id="UP000179243"/>
    </source>
</evidence>
<accession>A0A1F7F5I0</accession>
<organism evidence="10 11">
    <name type="scientific">Candidatus Raymondbacteria bacterium RIFOXYD12_FULL_49_13</name>
    <dbReference type="NCBI Taxonomy" id="1817890"/>
    <lineage>
        <taxon>Bacteria</taxon>
        <taxon>Raymondiibacteriota</taxon>
    </lineage>
</organism>
<keyword evidence="2" id="KW-0547">Nucleotide-binding</keyword>
<evidence type="ECO:0000259" key="9">
    <source>
        <dbReference type="PROSITE" id="PS50110"/>
    </source>
</evidence>
<dbReference type="InterPro" id="IPR025943">
    <property type="entry name" value="Sigma_54_int_dom_ATP-bd_2"/>
</dbReference>
<dbReference type="PROSITE" id="PS50110">
    <property type="entry name" value="RESPONSE_REGULATORY"/>
    <property type="match status" value="1"/>
</dbReference>
<dbReference type="SMART" id="SM00448">
    <property type="entry name" value="REC"/>
    <property type="match status" value="1"/>
</dbReference>
<dbReference type="Pfam" id="PF25601">
    <property type="entry name" value="AAA_lid_14"/>
    <property type="match status" value="1"/>
</dbReference>
<dbReference type="InterPro" id="IPR009057">
    <property type="entry name" value="Homeodomain-like_sf"/>
</dbReference>
<dbReference type="PANTHER" id="PTHR32071:SF122">
    <property type="entry name" value="SIGMA FACTOR"/>
    <property type="match status" value="1"/>
</dbReference>
<evidence type="ECO:0000256" key="1">
    <source>
        <dbReference type="ARBA" id="ARBA00022553"/>
    </source>
</evidence>